<proteinExistence type="predicted"/>
<gene>
    <name evidence="1" type="ORF">ONB1V03_LOCUS18771</name>
</gene>
<feature type="non-terminal residue" evidence="1">
    <location>
        <position position="1"/>
    </location>
</feature>
<dbReference type="EMBL" id="CAJPVJ010026790">
    <property type="protein sequence ID" value="CAG2179347.1"/>
    <property type="molecule type" value="Genomic_DNA"/>
</dbReference>
<sequence>MDGYNRPQTSLYEAANIVIIRHKRLFRPITRFRSAANLIIIQREKAQYQRQLQLQPQQQEELNFAKSFDSVRKPSLVPDQHFWRRVPNPSEPFPHK</sequence>
<accession>A0A7R9MMP6</accession>
<name>A0A7R9MMP6_9ACAR</name>
<dbReference type="EMBL" id="OC941615">
    <property type="protein sequence ID" value="CAD7662211.1"/>
    <property type="molecule type" value="Genomic_DNA"/>
</dbReference>
<dbReference type="AlphaFoldDB" id="A0A7R9MMP6"/>
<reference evidence="1" key="1">
    <citation type="submission" date="2020-11" db="EMBL/GenBank/DDBJ databases">
        <authorList>
            <person name="Tran Van P."/>
        </authorList>
    </citation>
    <scope>NUCLEOTIDE SEQUENCE</scope>
</reference>
<evidence type="ECO:0000313" key="1">
    <source>
        <dbReference type="EMBL" id="CAD7662211.1"/>
    </source>
</evidence>
<protein>
    <submittedName>
        <fullName evidence="1">Uncharacterized protein</fullName>
    </submittedName>
</protein>
<dbReference type="OrthoDB" id="2127281at2759"/>
<organism evidence="1">
    <name type="scientific">Oppiella nova</name>
    <dbReference type="NCBI Taxonomy" id="334625"/>
    <lineage>
        <taxon>Eukaryota</taxon>
        <taxon>Metazoa</taxon>
        <taxon>Ecdysozoa</taxon>
        <taxon>Arthropoda</taxon>
        <taxon>Chelicerata</taxon>
        <taxon>Arachnida</taxon>
        <taxon>Acari</taxon>
        <taxon>Acariformes</taxon>
        <taxon>Sarcoptiformes</taxon>
        <taxon>Oribatida</taxon>
        <taxon>Brachypylina</taxon>
        <taxon>Oppioidea</taxon>
        <taxon>Oppiidae</taxon>
        <taxon>Oppiella</taxon>
    </lineage>
</organism>
<evidence type="ECO:0000313" key="2">
    <source>
        <dbReference type="Proteomes" id="UP000728032"/>
    </source>
</evidence>
<dbReference type="Proteomes" id="UP000728032">
    <property type="component" value="Unassembled WGS sequence"/>
</dbReference>
<keyword evidence="2" id="KW-1185">Reference proteome</keyword>